<gene>
    <name evidence="2" type="ORF">A2893_06730</name>
</gene>
<protein>
    <submittedName>
        <fullName evidence="2">Uncharacterized protein</fullName>
    </submittedName>
</protein>
<reference evidence="2 3" key="1">
    <citation type="journal article" date="2016" name="Nat. Commun.">
        <title>Thousands of microbial genomes shed light on interconnected biogeochemical processes in an aquifer system.</title>
        <authorList>
            <person name="Anantharaman K."/>
            <person name="Brown C.T."/>
            <person name="Hug L.A."/>
            <person name="Sharon I."/>
            <person name="Castelle C.J."/>
            <person name="Probst A.J."/>
            <person name="Thomas B.C."/>
            <person name="Singh A."/>
            <person name="Wilkins M.J."/>
            <person name="Karaoz U."/>
            <person name="Brodie E.L."/>
            <person name="Williams K.H."/>
            <person name="Hubbard S.S."/>
            <person name="Banfield J.F."/>
        </authorList>
    </citation>
    <scope>NUCLEOTIDE SEQUENCE [LARGE SCALE GENOMIC DNA]</scope>
</reference>
<dbReference type="AlphaFoldDB" id="A0A1F8BJJ0"/>
<feature type="compositionally biased region" description="Polar residues" evidence="1">
    <location>
        <begin position="501"/>
        <end position="511"/>
    </location>
</feature>
<accession>A0A1F8BJJ0</accession>
<evidence type="ECO:0000313" key="2">
    <source>
        <dbReference type="EMBL" id="OGM64231.1"/>
    </source>
</evidence>
<sequence length="846" mass="93841">MSERDIEEGLLSNESFIEPRPELTFVVRPHLTENDHRRVRVVDEPGFVEAIQGRIGLARNLRTGRVFPILLPSENPLGLQIETGRVRGREGLDPADEKRDIEGARVFVRARPDIVTRVAALEEILERSETDDRFKLSPFNLARAKANLAFWTTVKGVNSAGIDLNLLELDPHEGAVDFKETPGLNPKSPPTFYDKVVDSVAGIWPTSSVMHAATGSPLPTDATSTDFKEASEDTFVYELPNARQRAVRYGIGALKVVGVTAGAVYLASELSACSPVPIDAITGKPLVTEDIEIIELPQSLTEEIAGDEAKAWKNFTHRGINVELTSKVDFFPPGGEIMRFNRLVVDELDTSEEWAVGTADNNLGGQWGILAKLDKNTGEATTYGIDFDTKEEIEDRIVWDLVGLNEGNETADVGLKLISGSAQMPDGSVKKSLYIQVESEDGIEIFPLVPTIDTDTGFLDRLIGLTVQGGAEAAENPTEAAAATQTGEAKASEVNPEESTEANNQESMKVSISDQVDITDEVSQLRQALEEERITIKVPVAHLATKSKINNIVIDNQIVDEESIVLVKDAENGSILAPAYGWGETEGQIIHFWELPKIEGLNQVIVIDTDEGNQFLEGLELLSEKVNKWHVAYEDPNTGEIAYEVFVFREGNPLILTPWSYDGAYAATRVWQGPHFKSIIWANPPEVDTTDEAVDEWVDRMFSEGKFYSNDPNFKINESDLRERLNLIKKMPLEMRAYILGYDRKIDFWGRKGSLSVGPEVKIDTGYLTVWNDYDLIAVLIHELTHQAGGYRSCTIDTNGEYQGWMLELMWYRIMGISQPEKSDEISIGRYQGSYSLPCPNPTPKP</sequence>
<dbReference type="EMBL" id="MGHH01000012">
    <property type="protein sequence ID" value="OGM64231.1"/>
    <property type="molecule type" value="Genomic_DNA"/>
</dbReference>
<dbReference type="Proteomes" id="UP000176725">
    <property type="component" value="Unassembled WGS sequence"/>
</dbReference>
<proteinExistence type="predicted"/>
<organism evidence="2 3">
    <name type="scientific">Candidatus Woesebacteria bacterium RIFCSPLOWO2_01_FULL_39_25</name>
    <dbReference type="NCBI Taxonomy" id="1802521"/>
    <lineage>
        <taxon>Bacteria</taxon>
        <taxon>Candidatus Woeseibacteriota</taxon>
    </lineage>
</organism>
<comment type="caution">
    <text evidence="2">The sequence shown here is derived from an EMBL/GenBank/DDBJ whole genome shotgun (WGS) entry which is preliminary data.</text>
</comment>
<feature type="region of interest" description="Disordered" evidence="1">
    <location>
        <begin position="483"/>
        <end position="511"/>
    </location>
</feature>
<evidence type="ECO:0000313" key="3">
    <source>
        <dbReference type="Proteomes" id="UP000176725"/>
    </source>
</evidence>
<evidence type="ECO:0000256" key="1">
    <source>
        <dbReference type="SAM" id="MobiDB-lite"/>
    </source>
</evidence>
<name>A0A1F8BJJ0_9BACT</name>